<organism evidence="1 2">
    <name type="scientific">Pseudomonas phage pf16</name>
    <dbReference type="NCBI Taxonomy" id="1815630"/>
    <lineage>
        <taxon>Viruses</taxon>
        <taxon>Duplodnaviria</taxon>
        <taxon>Heunggongvirae</taxon>
        <taxon>Uroviricota</taxon>
        <taxon>Caudoviricetes</taxon>
        <taxon>Chakrabartyvirus</taxon>
        <taxon>Chakrabartyvirus pf16</taxon>
    </lineage>
</organism>
<proteinExistence type="predicted"/>
<dbReference type="EMBL" id="KU873925">
    <property type="protein sequence ID" value="AND75111.1"/>
    <property type="molecule type" value="Genomic_DNA"/>
</dbReference>
<sequence>MIPEGLDYERHYAHFKTTPIGKLEDERMALVRKLADLKASCRHPEEHLQWLTQGDVILFYCGTCGESFKYDARDKTAEVFDMIRRKIAADRASLSK</sequence>
<reference evidence="1 2" key="1">
    <citation type="submission" date="2016-03" db="EMBL/GenBank/DDBJ databases">
        <title>Characterisation of pf16 and phiPMW: Two novel phages infecting Pseudomonas putida PpG1.</title>
        <authorList>
            <person name="Magill D.J."/>
            <person name="Krylov V.N."/>
            <person name="Shaburova O.V."/>
            <person name="Allen C.C.R."/>
            <person name="McGrath J.W."/>
            <person name="Quinn J.P."/>
            <person name="Kulakov L.A."/>
        </authorList>
    </citation>
    <scope>NUCLEOTIDE SEQUENCE [LARGE SCALE GENOMIC DNA]</scope>
</reference>
<name>A0A1S5R3W9_9CAUD</name>
<keyword evidence="2" id="KW-1185">Reference proteome</keyword>
<protein>
    <submittedName>
        <fullName evidence="1">Uncharacterized protein</fullName>
    </submittedName>
</protein>
<dbReference type="Proteomes" id="UP000225821">
    <property type="component" value="Segment"/>
</dbReference>
<evidence type="ECO:0000313" key="2">
    <source>
        <dbReference type="Proteomes" id="UP000225821"/>
    </source>
</evidence>
<accession>A0A1S5R3W9</accession>
<gene>
    <name evidence="1" type="ORF">pf16_188</name>
</gene>
<evidence type="ECO:0000313" key="1">
    <source>
        <dbReference type="EMBL" id="AND75111.1"/>
    </source>
</evidence>